<reference evidence="2 3" key="1">
    <citation type="journal article" date="2021" name="Int. J. Syst. Evol. Microbiol.">
        <title>Amazonocrinis nigriterrae gen. nov., sp. nov., Atlanticothrix silvestris gen. nov., sp. nov. and Dendronalium phyllosphericum gen. nov., sp. nov., nostocacean cyanobacteria from Brazilian environments.</title>
        <authorList>
            <person name="Alvarenga D.O."/>
            <person name="Andreote A.P.D."/>
            <person name="Branco L.H.Z."/>
            <person name="Delbaje E."/>
            <person name="Cruz R.B."/>
            <person name="Varani A.M."/>
            <person name="Fiore M.F."/>
        </authorList>
    </citation>
    <scope>NUCLEOTIDE SEQUENCE [LARGE SCALE GENOMIC DNA]</scope>
    <source>
        <strain evidence="2 3">CENA357</strain>
    </source>
</reference>
<dbReference type="Proteomes" id="UP000599391">
    <property type="component" value="Unassembled WGS sequence"/>
</dbReference>
<organism evidence="2 3">
    <name type="scientific">Atlanticothrix silvestris CENA357</name>
    <dbReference type="NCBI Taxonomy" id="1725252"/>
    <lineage>
        <taxon>Bacteria</taxon>
        <taxon>Bacillati</taxon>
        <taxon>Cyanobacteriota</taxon>
        <taxon>Cyanophyceae</taxon>
        <taxon>Nostocales</taxon>
        <taxon>Nodulariaceae</taxon>
        <taxon>Atlanticothrix</taxon>
        <taxon>Atlanticothrix silvestris</taxon>
    </lineage>
</organism>
<dbReference type="EMBL" id="JAECZB010000003">
    <property type="protein sequence ID" value="MBH8551368.1"/>
    <property type="molecule type" value="Genomic_DNA"/>
</dbReference>
<dbReference type="GO" id="GO:0009253">
    <property type="term" value="P:peptidoglycan catabolic process"/>
    <property type="evidence" value="ECO:0007669"/>
    <property type="project" value="InterPro"/>
</dbReference>
<dbReference type="InterPro" id="IPR036365">
    <property type="entry name" value="PGBD-like_sf"/>
</dbReference>
<dbReference type="RefSeq" id="WP_214437669.1">
    <property type="nucleotide sequence ID" value="NZ_JAECZB010000003.1"/>
</dbReference>
<dbReference type="Pfam" id="PF01520">
    <property type="entry name" value="Amidase_3"/>
    <property type="match status" value="1"/>
</dbReference>
<name>A0A8J7H8F9_9CYAN</name>
<dbReference type="Gene3D" id="3.40.630.40">
    <property type="entry name" value="Zn-dependent exopeptidases"/>
    <property type="match status" value="1"/>
</dbReference>
<dbReference type="Pfam" id="PF01471">
    <property type="entry name" value="PG_binding_1"/>
    <property type="match status" value="2"/>
</dbReference>
<protein>
    <submittedName>
        <fullName evidence="2">N-acetylmuramoyl-L-alanine amidase</fullName>
    </submittedName>
</protein>
<sequence length="313" mass="33693">MKFGIDIGHNCSPDTGARGLRFEDNLTEEVGNKVISKLKNLGHQVIPCKPASAGSVRDSLAKRCDTANASRVDVYVSIHFNAFNGQANGTEVFATSENGRKIAKPVLDEIVKLGFFNRGVKSGSHLFVLRNTNMPAILVEGCFIDSSKDMKLYDGEALANAIVKGLTGQVPSTPVNPVPDDEQNTDTSVLRLQKALNRLKITDKNGKSLVEDNLMGGATKSATEKIQNVFGISADGVANETTWNAINLVLAKRIVRPNHAGGPVVRYLQYRVGVEVDGVYGPQTEAAIKTYQRQNGLLADGIVGGMTWQKLIG</sequence>
<gene>
    <name evidence="2" type="ORF">I8751_03030</name>
</gene>
<dbReference type="PANTHER" id="PTHR30032">
    <property type="entry name" value="N-ACETYLMURAMOYL-L-ALANINE AMIDASE-RELATED"/>
    <property type="match status" value="1"/>
</dbReference>
<dbReference type="AlphaFoldDB" id="A0A8J7H8F9"/>
<accession>A0A8J7H8F9</accession>
<keyword evidence="3" id="KW-1185">Reference proteome</keyword>
<dbReference type="Gene3D" id="1.10.101.10">
    <property type="entry name" value="PGBD-like superfamily/PGBD"/>
    <property type="match status" value="2"/>
</dbReference>
<proteinExistence type="predicted"/>
<dbReference type="SUPFAM" id="SSF53187">
    <property type="entry name" value="Zn-dependent exopeptidases"/>
    <property type="match status" value="1"/>
</dbReference>
<dbReference type="InterPro" id="IPR051922">
    <property type="entry name" value="Bact_Sporulation_Assoc"/>
</dbReference>
<dbReference type="PANTHER" id="PTHR30032:SF1">
    <property type="entry name" value="N-ACETYLMURAMOYL-L-ALANINE AMIDASE LYTC"/>
    <property type="match status" value="1"/>
</dbReference>
<comment type="caution">
    <text evidence="2">The sequence shown here is derived from an EMBL/GenBank/DDBJ whole genome shotgun (WGS) entry which is preliminary data.</text>
</comment>
<evidence type="ECO:0000313" key="3">
    <source>
        <dbReference type="Proteomes" id="UP000599391"/>
    </source>
</evidence>
<dbReference type="SMART" id="SM00646">
    <property type="entry name" value="Ami_3"/>
    <property type="match status" value="1"/>
</dbReference>
<feature type="domain" description="MurNAc-LAA" evidence="1">
    <location>
        <begin position="64"/>
        <end position="167"/>
    </location>
</feature>
<dbReference type="GO" id="GO:0008745">
    <property type="term" value="F:N-acetylmuramoyl-L-alanine amidase activity"/>
    <property type="evidence" value="ECO:0007669"/>
    <property type="project" value="InterPro"/>
</dbReference>
<dbReference type="InterPro" id="IPR036366">
    <property type="entry name" value="PGBDSf"/>
</dbReference>
<dbReference type="CDD" id="cd02696">
    <property type="entry name" value="MurNAc-LAA"/>
    <property type="match status" value="1"/>
</dbReference>
<evidence type="ECO:0000313" key="2">
    <source>
        <dbReference type="EMBL" id="MBH8551368.1"/>
    </source>
</evidence>
<dbReference type="SUPFAM" id="SSF47090">
    <property type="entry name" value="PGBD-like"/>
    <property type="match status" value="2"/>
</dbReference>
<dbReference type="InterPro" id="IPR002477">
    <property type="entry name" value="Peptidoglycan-bd-like"/>
</dbReference>
<evidence type="ECO:0000259" key="1">
    <source>
        <dbReference type="SMART" id="SM00646"/>
    </source>
</evidence>
<dbReference type="InterPro" id="IPR002508">
    <property type="entry name" value="MurNAc-LAA_cat"/>
</dbReference>